<feature type="region of interest" description="Disordered" evidence="1">
    <location>
        <begin position="1"/>
        <end position="29"/>
    </location>
</feature>
<dbReference type="EMBL" id="CAAALY010021704">
    <property type="protein sequence ID" value="VEL14599.1"/>
    <property type="molecule type" value="Genomic_DNA"/>
</dbReference>
<dbReference type="AlphaFoldDB" id="A0A3S4ZLJ8"/>
<evidence type="ECO:0000256" key="1">
    <source>
        <dbReference type="SAM" id="MobiDB-lite"/>
    </source>
</evidence>
<accession>A0A3S4ZLJ8</accession>
<gene>
    <name evidence="2" type="ORF">PXEA_LOCUS8039</name>
</gene>
<reference evidence="2" key="1">
    <citation type="submission" date="2018-11" db="EMBL/GenBank/DDBJ databases">
        <authorList>
            <consortium name="Pathogen Informatics"/>
        </authorList>
    </citation>
    <scope>NUCLEOTIDE SEQUENCE</scope>
</reference>
<comment type="caution">
    <text evidence="2">The sequence shown here is derived from an EMBL/GenBank/DDBJ whole genome shotgun (WGS) entry which is preliminary data.</text>
</comment>
<proteinExistence type="predicted"/>
<evidence type="ECO:0000313" key="2">
    <source>
        <dbReference type="EMBL" id="VEL14599.1"/>
    </source>
</evidence>
<evidence type="ECO:0000313" key="3">
    <source>
        <dbReference type="Proteomes" id="UP000784294"/>
    </source>
</evidence>
<name>A0A3S4ZLJ8_9PLAT</name>
<organism evidence="2 3">
    <name type="scientific">Protopolystoma xenopodis</name>
    <dbReference type="NCBI Taxonomy" id="117903"/>
    <lineage>
        <taxon>Eukaryota</taxon>
        <taxon>Metazoa</taxon>
        <taxon>Spiralia</taxon>
        <taxon>Lophotrochozoa</taxon>
        <taxon>Platyhelminthes</taxon>
        <taxon>Monogenea</taxon>
        <taxon>Polyopisthocotylea</taxon>
        <taxon>Polystomatidea</taxon>
        <taxon>Polystomatidae</taxon>
        <taxon>Protopolystoma</taxon>
    </lineage>
</organism>
<keyword evidence="3" id="KW-1185">Reference proteome</keyword>
<sequence>MNNFNRAHSRSMGLLPTPPPEQQINAGDLHRGCRVHLSNPRFVCPPPTLGSPMACPLTGCADTTC</sequence>
<protein>
    <submittedName>
        <fullName evidence="2">Uncharacterized protein</fullName>
    </submittedName>
</protein>
<dbReference type="Proteomes" id="UP000784294">
    <property type="component" value="Unassembled WGS sequence"/>
</dbReference>